<evidence type="ECO:0000256" key="1">
    <source>
        <dbReference type="SAM" id="MobiDB-lite"/>
    </source>
</evidence>
<feature type="region of interest" description="Disordered" evidence="1">
    <location>
        <begin position="75"/>
        <end position="120"/>
    </location>
</feature>
<feature type="compositionally biased region" description="Low complexity" evidence="1">
    <location>
        <begin position="75"/>
        <end position="96"/>
    </location>
</feature>
<comment type="caution">
    <text evidence="2">The sequence shown here is derived from an EMBL/GenBank/DDBJ whole genome shotgun (WGS) entry which is preliminary data.</text>
</comment>
<evidence type="ECO:0000313" key="2">
    <source>
        <dbReference type="EMBL" id="KAL2884565.1"/>
    </source>
</evidence>
<feature type="region of interest" description="Disordered" evidence="1">
    <location>
        <begin position="164"/>
        <end position="195"/>
    </location>
</feature>
<dbReference type="GeneID" id="98121714"/>
<dbReference type="Proteomes" id="UP001610728">
    <property type="component" value="Unassembled WGS sequence"/>
</dbReference>
<sequence>MSRVSSGSIPRGHDRRLSGIVNIPCRIPPQSRPWEMTTKLEHRDFLIDQCLNRRHSSPISIQLPMISNMIMGEAVASSPNGPSAPSSISSAPSSVPSAPPPVPAPPSMPPPPLTTKENRPPVNMHQQAFVGHSQRLVQVHGPPAHQEPAPHNTHQRQYSQNEPVYYTQAPPPNHGYESAPPNASQQFPHPTAHVSTPMPPHYTEGFAAPPASRPCYQNPPPTAAIGWPATNYNPASAGPVGAIATNSGYTQETHQSGFILDTTSCKAPAPPPQVPSTGEHRAYVYALMPTPNGGFQYQIAQ</sequence>
<dbReference type="RefSeq" id="XP_070855746.1">
    <property type="nucleotide sequence ID" value="XM_071001729.1"/>
</dbReference>
<feature type="region of interest" description="Disordered" evidence="1">
    <location>
        <begin position="1"/>
        <end position="23"/>
    </location>
</feature>
<keyword evidence="3" id="KW-1185">Reference proteome</keyword>
<accession>A0ABR4M8G6</accession>
<organism evidence="2 3">
    <name type="scientific">Ceratocystis lukuohia</name>
    <dbReference type="NCBI Taxonomy" id="2019550"/>
    <lineage>
        <taxon>Eukaryota</taxon>
        <taxon>Fungi</taxon>
        <taxon>Dikarya</taxon>
        <taxon>Ascomycota</taxon>
        <taxon>Pezizomycotina</taxon>
        <taxon>Sordariomycetes</taxon>
        <taxon>Hypocreomycetidae</taxon>
        <taxon>Microascales</taxon>
        <taxon>Ceratocystidaceae</taxon>
        <taxon>Ceratocystis</taxon>
    </lineage>
</organism>
<name>A0ABR4M8G6_9PEZI</name>
<feature type="compositionally biased region" description="Pro residues" evidence="1">
    <location>
        <begin position="97"/>
        <end position="113"/>
    </location>
</feature>
<reference evidence="2 3" key="1">
    <citation type="submission" date="2020-05" db="EMBL/GenBank/DDBJ databases">
        <title>Ceratocystis lukuohia genome.</title>
        <authorList>
            <person name="Harrington T.C."/>
            <person name="Kim K."/>
            <person name="Mayers C.G."/>
        </authorList>
    </citation>
    <scope>NUCLEOTIDE SEQUENCE [LARGE SCALE GENOMIC DNA]</scope>
    <source>
        <strain evidence="2 3">C4212</strain>
    </source>
</reference>
<protein>
    <submittedName>
        <fullName evidence="2">Uncharacterized protein</fullName>
    </submittedName>
</protein>
<feature type="region of interest" description="Disordered" evidence="1">
    <location>
        <begin position="140"/>
        <end position="159"/>
    </location>
</feature>
<evidence type="ECO:0000313" key="3">
    <source>
        <dbReference type="Proteomes" id="UP001610728"/>
    </source>
</evidence>
<gene>
    <name evidence="2" type="ORF">HOO65_110036</name>
</gene>
<dbReference type="EMBL" id="JABSNW010000011">
    <property type="protein sequence ID" value="KAL2884565.1"/>
    <property type="molecule type" value="Genomic_DNA"/>
</dbReference>
<proteinExistence type="predicted"/>